<reference evidence="3 4" key="1">
    <citation type="submission" date="2019-03" db="EMBL/GenBank/DDBJ databases">
        <title>Genomic Encyclopedia of Type Strains, Phase IV (KMG-IV): sequencing the most valuable type-strain genomes for metagenomic binning, comparative biology and taxonomic classification.</title>
        <authorList>
            <person name="Goeker M."/>
        </authorList>
    </citation>
    <scope>NUCLEOTIDE SEQUENCE [LARGE SCALE GENOMIC DNA]</scope>
    <source>
        <strain evidence="3 4">DSM 19610</strain>
    </source>
</reference>
<dbReference type="EMBL" id="SMFX01000001">
    <property type="protein sequence ID" value="TCK17720.1"/>
    <property type="molecule type" value="Genomic_DNA"/>
</dbReference>
<dbReference type="InterPro" id="IPR027383">
    <property type="entry name" value="Znf_put"/>
</dbReference>
<evidence type="ECO:0000313" key="3">
    <source>
        <dbReference type="EMBL" id="TCK17720.1"/>
    </source>
</evidence>
<dbReference type="Gene3D" id="1.10.10.1320">
    <property type="entry name" value="Anti-sigma factor, zinc-finger domain"/>
    <property type="match status" value="1"/>
</dbReference>
<keyword evidence="4" id="KW-1185">Reference proteome</keyword>
<sequence>MKLSCKDICFMVSESHDRKLTLRERISVKTHLLMCNACKRMARQLELLRAASQRYGSADKEGTSRPERQTLSKEASARILSRLRDNTNDHANDD</sequence>
<dbReference type="AlphaFoldDB" id="A0A4R1HC05"/>
<feature type="region of interest" description="Disordered" evidence="1">
    <location>
        <begin position="53"/>
        <end position="94"/>
    </location>
</feature>
<gene>
    <name evidence="3" type="ORF">DFR30_0962</name>
</gene>
<proteinExistence type="predicted"/>
<dbReference type="OrthoDB" id="8374021at2"/>
<feature type="compositionally biased region" description="Basic and acidic residues" evidence="1">
    <location>
        <begin position="82"/>
        <end position="94"/>
    </location>
</feature>
<feature type="domain" description="Putative zinc-finger" evidence="2">
    <location>
        <begin position="5"/>
        <end position="38"/>
    </location>
</feature>
<organism evidence="3 4">
    <name type="scientific">Thiogranum longum</name>
    <dbReference type="NCBI Taxonomy" id="1537524"/>
    <lineage>
        <taxon>Bacteria</taxon>
        <taxon>Pseudomonadati</taxon>
        <taxon>Pseudomonadota</taxon>
        <taxon>Gammaproteobacteria</taxon>
        <taxon>Chromatiales</taxon>
        <taxon>Ectothiorhodospiraceae</taxon>
        <taxon>Thiogranum</taxon>
    </lineage>
</organism>
<dbReference type="Pfam" id="PF13490">
    <property type="entry name" value="zf-HC2"/>
    <property type="match status" value="1"/>
</dbReference>
<protein>
    <recommendedName>
        <fullName evidence="2">Putative zinc-finger domain-containing protein</fullName>
    </recommendedName>
</protein>
<evidence type="ECO:0000259" key="2">
    <source>
        <dbReference type="Pfam" id="PF13490"/>
    </source>
</evidence>
<comment type="caution">
    <text evidence="3">The sequence shown here is derived from an EMBL/GenBank/DDBJ whole genome shotgun (WGS) entry which is preliminary data.</text>
</comment>
<dbReference type="InterPro" id="IPR041916">
    <property type="entry name" value="Anti_sigma_zinc_sf"/>
</dbReference>
<evidence type="ECO:0000256" key="1">
    <source>
        <dbReference type="SAM" id="MobiDB-lite"/>
    </source>
</evidence>
<dbReference type="Proteomes" id="UP000295707">
    <property type="component" value="Unassembled WGS sequence"/>
</dbReference>
<dbReference type="RefSeq" id="WP_132971573.1">
    <property type="nucleotide sequence ID" value="NZ_SMFX01000001.1"/>
</dbReference>
<accession>A0A4R1HC05</accession>
<evidence type="ECO:0000313" key="4">
    <source>
        <dbReference type="Proteomes" id="UP000295707"/>
    </source>
</evidence>
<name>A0A4R1HC05_9GAMM</name>
<feature type="compositionally biased region" description="Basic and acidic residues" evidence="1">
    <location>
        <begin position="57"/>
        <end position="71"/>
    </location>
</feature>